<dbReference type="InterPro" id="IPR023828">
    <property type="entry name" value="Peptidase_S8_Ser-AS"/>
</dbReference>
<name>A0A170QYI2_9ASCO</name>
<feature type="chain" id="PRO_5007904253" evidence="6">
    <location>
        <begin position="19"/>
        <end position="532"/>
    </location>
</feature>
<dbReference type="InterPro" id="IPR050131">
    <property type="entry name" value="Peptidase_S8_subtilisin-like"/>
</dbReference>
<comment type="similarity">
    <text evidence="1 5">Belongs to the peptidase S8 family.</text>
</comment>
<evidence type="ECO:0000256" key="6">
    <source>
        <dbReference type="SAM" id="SignalP"/>
    </source>
</evidence>
<dbReference type="InterPro" id="IPR010259">
    <property type="entry name" value="S8pro/Inhibitor_I9"/>
</dbReference>
<dbReference type="PANTHER" id="PTHR43806">
    <property type="entry name" value="PEPTIDASE S8"/>
    <property type="match status" value="1"/>
</dbReference>
<keyword evidence="4 5" id="KW-0720">Serine protease</keyword>
<dbReference type="Proteomes" id="UP000189580">
    <property type="component" value="Chromosome b"/>
</dbReference>
<dbReference type="Gene3D" id="3.40.50.200">
    <property type="entry name" value="Peptidase S8/S53 domain"/>
    <property type="match status" value="1"/>
</dbReference>
<dbReference type="InterPro" id="IPR036852">
    <property type="entry name" value="Peptidase_S8/S53_dom_sf"/>
</dbReference>
<feature type="active site" description="Charge relay system" evidence="5">
    <location>
        <position position="257"/>
    </location>
</feature>
<evidence type="ECO:0000256" key="2">
    <source>
        <dbReference type="ARBA" id="ARBA00022670"/>
    </source>
</evidence>
<evidence type="ECO:0000313" key="9">
    <source>
        <dbReference type="EMBL" id="ANB15978.1"/>
    </source>
</evidence>
<feature type="active site" description="Charge relay system" evidence="5">
    <location>
        <position position="225"/>
    </location>
</feature>
<evidence type="ECO:0000256" key="3">
    <source>
        <dbReference type="ARBA" id="ARBA00022801"/>
    </source>
</evidence>
<protein>
    <submittedName>
        <fullName evidence="9">Proteinase B</fullName>
    </submittedName>
</protein>
<feature type="active site" description="Charge relay system" evidence="5">
    <location>
        <position position="417"/>
    </location>
</feature>
<dbReference type="Gene3D" id="3.30.70.80">
    <property type="entry name" value="Peptidase S8 propeptide/proteinase inhibitor I9"/>
    <property type="match status" value="1"/>
</dbReference>
<evidence type="ECO:0000259" key="8">
    <source>
        <dbReference type="Pfam" id="PF05922"/>
    </source>
</evidence>
<feature type="domain" description="Peptidase S8/S53" evidence="7">
    <location>
        <begin position="216"/>
        <end position="456"/>
    </location>
</feature>
<dbReference type="SMR" id="A0A170QYI2"/>
<dbReference type="InterPro" id="IPR000209">
    <property type="entry name" value="Peptidase_S8/S53_dom"/>
</dbReference>
<evidence type="ECO:0000259" key="7">
    <source>
        <dbReference type="Pfam" id="PF00082"/>
    </source>
</evidence>
<evidence type="ECO:0000256" key="4">
    <source>
        <dbReference type="ARBA" id="ARBA00022825"/>
    </source>
</evidence>
<feature type="domain" description="Inhibitor I9" evidence="8">
    <location>
        <begin position="85"/>
        <end position="177"/>
    </location>
</feature>
<dbReference type="InterPro" id="IPR037045">
    <property type="entry name" value="S8pro/Inhibitor_I9_sf"/>
</dbReference>
<dbReference type="PANTHER" id="PTHR43806:SF11">
    <property type="entry name" value="CEREVISIN-RELATED"/>
    <property type="match status" value="1"/>
</dbReference>
<dbReference type="PROSITE" id="PS51892">
    <property type="entry name" value="SUBTILASE"/>
    <property type="match status" value="1"/>
</dbReference>
<accession>A0A170QYI2</accession>
<dbReference type="GO" id="GO:0004252">
    <property type="term" value="F:serine-type endopeptidase activity"/>
    <property type="evidence" value="ECO:0007669"/>
    <property type="project" value="UniProtKB-UniRule"/>
</dbReference>
<dbReference type="PROSITE" id="PS00138">
    <property type="entry name" value="SUBTILASE_SER"/>
    <property type="match status" value="1"/>
</dbReference>
<evidence type="ECO:0000256" key="1">
    <source>
        <dbReference type="ARBA" id="ARBA00011073"/>
    </source>
</evidence>
<dbReference type="AlphaFoldDB" id="A0A170QYI2"/>
<dbReference type="InterPro" id="IPR034193">
    <property type="entry name" value="PCSK9_ProteinaseK-like"/>
</dbReference>
<reference evidence="9 10" key="1">
    <citation type="submission" date="2016-02" db="EMBL/GenBank/DDBJ databases">
        <title>Complete genome sequence and transcriptome regulation of the pentose utilising yeast Sugiyamaella lignohabitans.</title>
        <authorList>
            <person name="Bellasio M."/>
            <person name="Peymann A."/>
            <person name="Valli M."/>
            <person name="Sipitzky M."/>
            <person name="Graf A."/>
            <person name="Sauer M."/>
            <person name="Marx H."/>
            <person name="Mattanovich D."/>
        </authorList>
    </citation>
    <scope>NUCLEOTIDE SEQUENCE [LARGE SCALE GENOMIC DNA]</scope>
    <source>
        <strain evidence="9 10">CBS 10342</strain>
    </source>
</reference>
<dbReference type="InterPro" id="IPR022398">
    <property type="entry name" value="Peptidase_S8_His-AS"/>
</dbReference>
<dbReference type="SUPFAM" id="SSF52743">
    <property type="entry name" value="Subtilisin-like"/>
    <property type="match status" value="1"/>
</dbReference>
<organism evidence="9 10">
    <name type="scientific">Sugiyamaella lignohabitans</name>
    <dbReference type="NCBI Taxonomy" id="796027"/>
    <lineage>
        <taxon>Eukaryota</taxon>
        <taxon>Fungi</taxon>
        <taxon>Dikarya</taxon>
        <taxon>Ascomycota</taxon>
        <taxon>Saccharomycotina</taxon>
        <taxon>Dipodascomycetes</taxon>
        <taxon>Dipodascales</taxon>
        <taxon>Trichomonascaceae</taxon>
        <taxon>Sugiyamaella</taxon>
    </lineage>
</organism>
<dbReference type="GO" id="GO:0000425">
    <property type="term" value="P:pexophagy"/>
    <property type="evidence" value="ECO:0007669"/>
    <property type="project" value="EnsemblFungi"/>
</dbReference>
<keyword evidence="10" id="KW-1185">Reference proteome</keyword>
<dbReference type="InterPro" id="IPR015500">
    <property type="entry name" value="Peptidase_S8_subtilisin-rel"/>
</dbReference>
<dbReference type="Pfam" id="PF05922">
    <property type="entry name" value="Inhibitor_I9"/>
    <property type="match status" value="1"/>
</dbReference>
<dbReference type="GO" id="GO:0005773">
    <property type="term" value="C:vacuole"/>
    <property type="evidence" value="ECO:0007669"/>
    <property type="project" value="GOC"/>
</dbReference>
<dbReference type="PRINTS" id="PR00723">
    <property type="entry name" value="SUBTILISIN"/>
</dbReference>
<keyword evidence="3 5" id="KW-0378">Hydrolase</keyword>
<keyword evidence="6" id="KW-0732">Signal</keyword>
<keyword evidence="2 5" id="KW-0645">Protease</keyword>
<dbReference type="GeneID" id="30035670"/>
<feature type="signal peptide" evidence="6">
    <location>
        <begin position="1"/>
        <end position="18"/>
    </location>
</feature>
<evidence type="ECO:0000256" key="5">
    <source>
        <dbReference type="PROSITE-ProRule" id="PRU01240"/>
    </source>
</evidence>
<evidence type="ECO:0000313" key="10">
    <source>
        <dbReference type="Proteomes" id="UP000189580"/>
    </source>
</evidence>
<dbReference type="GO" id="GO:0007039">
    <property type="term" value="P:protein catabolic process in the vacuole"/>
    <property type="evidence" value="ECO:0007669"/>
    <property type="project" value="EnsemblFungi"/>
</dbReference>
<dbReference type="GO" id="GO:0006508">
    <property type="term" value="P:proteolysis"/>
    <property type="evidence" value="ECO:0007669"/>
    <property type="project" value="UniProtKB-KW"/>
</dbReference>
<dbReference type="OrthoDB" id="206201at2759"/>
<dbReference type="GO" id="GO:0030435">
    <property type="term" value="P:sporulation resulting in formation of a cellular spore"/>
    <property type="evidence" value="ECO:0007669"/>
    <property type="project" value="EnsemblFungi"/>
</dbReference>
<dbReference type="RefSeq" id="XP_018738455.1">
    <property type="nucleotide sequence ID" value="XM_018880657.1"/>
</dbReference>
<proteinExistence type="inferred from homology"/>
<sequence length="532" mass="56561">MKFSTLATAAVPIAAASALVIPHDVDTIEAFKHNRKAELSHKIANSKVGKTVSEIIDHVKAVIDDDKPVPFVTSSTASQNLIEDSYIVVFKEDLDIKEIADHHLFVDSVHLNNIQELMNVPSGTEQHPLIKSGDHGLKHMFDFGKELRGYSGKFHPDTVDAIRRHPAVAYVEHDSRVFANELEVEKSAPWGLARVSHREPLSLGSFNKYLYDGEGGEGVTAYVVDTGTNINHVDFEGRAKWGKTIPQNDVDEDGNGHGSHCSGTIAGKKYGVAKKANVVAVKVLGSNGSGSMSDVIKGVEFVAAGHIRDKGKKGYKGTTANMSLGGGKSPSLDLAVNAAVRAGVHFAVAAGNDNADACNYSPAAAENAVTVGATALGDDRAYFSNYGECVDIFGPGVNILSTYTGSPHAVATLSGTSMASPHIAGLLTYFLSLQPATDSDFATAGAVTPAQLKKNLIAYGTKDILTDLDEKSPNVLAYNGGGQNISSFWAASADEMTYEVDSEGTYNILPIVMEIKDELGNAFSHRFNNVII</sequence>
<dbReference type="FunFam" id="3.40.50.200:FF:000007">
    <property type="entry name" value="Subtilisin-like serine protease"/>
    <property type="match status" value="1"/>
</dbReference>
<dbReference type="EMBL" id="CP014503">
    <property type="protein sequence ID" value="ANB15978.1"/>
    <property type="molecule type" value="Genomic_DNA"/>
</dbReference>
<dbReference type="PROSITE" id="PS00137">
    <property type="entry name" value="SUBTILASE_HIS"/>
    <property type="match status" value="1"/>
</dbReference>
<dbReference type="Pfam" id="PF00082">
    <property type="entry name" value="Peptidase_S8"/>
    <property type="match status" value="1"/>
</dbReference>
<gene>
    <name evidence="9" type="primary">PRB1</name>
    <name evidence="9" type="ORF">AWJ20_3627</name>
</gene>
<dbReference type="CDD" id="cd04077">
    <property type="entry name" value="Peptidases_S8_PCSK9_ProteinaseK_like"/>
    <property type="match status" value="1"/>
</dbReference>
<dbReference type="KEGG" id="slb:AWJ20_3627"/>